<accession>A0A8S1IVE7</accession>
<evidence type="ECO:0000256" key="2">
    <source>
        <dbReference type="SAM" id="MobiDB-lite"/>
    </source>
</evidence>
<dbReference type="Pfam" id="PF01425">
    <property type="entry name" value="Amidase"/>
    <property type="match status" value="2"/>
</dbReference>
<comment type="similarity">
    <text evidence="1">Belongs to the amidase family.</text>
</comment>
<dbReference type="OrthoDB" id="245563at2759"/>
<evidence type="ECO:0000256" key="1">
    <source>
        <dbReference type="ARBA" id="ARBA00009199"/>
    </source>
</evidence>
<evidence type="ECO:0000313" key="4">
    <source>
        <dbReference type="EMBL" id="CAD7697812.1"/>
    </source>
</evidence>
<protein>
    <recommendedName>
        <fullName evidence="3">Amidase domain-containing protein</fullName>
    </recommendedName>
</protein>
<dbReference type="PANTHER" id="PTHR46310">
    <property type="entry name" value="AMIDASE 1"/>
    <property type="match status" value="1"/>
</dbReference>
<evidence type="ECO:0000259" key="3">
    <source>
        <dbReference type="Pfam" id="PF01425"/>
    </source>
</evidence>
<feature type="domain" description="Amidase" evidence="3">
    <location>
        <begin position="244"/>
        <end position="421"/>
    </location>
</feature>
<comment type="caution">
    <text evidence="4">The sequence shown here is derived from an EMBL/GenBank/DDBJ whole genome shotgun (WGS) entry which is preliminary data.</text>
</comment>
<dbReference type="InterPro" id="IPR023631">
    <property type="entry name" value="Amidase_dom"/>
</dbReference>
<proteinExistence type="inferred from homology"/>
<dbReference type="EMBL" id="CAJHUC010000714">
    <property type="protein sequence ID" value="CAD7697812.1"/>
    <property type="molecule type" value="Genomic_DNA"/>
</dbReference>
<dbReference type="InterPro" id="IPR020556">
    <property type="entry name" value="Amidase_CS"/>
</dbReference>
<keyword evidence="5" id="KW-1185">Reference proteome</keyword>
<organism evidence="4 5">
    <name type="scientific">Ostreobium quekettii</name>
    <dbReference type="NCBI Taxonomy" id="121088"/>
    <lineage>
        <taxon>Eukaryota</taxon>
        <taxon>Viridiplantae</taxon>
        <taxon>Chlorophyta</taxon>
        <taxon>core chlorophytes</taxon>
        <taxon>Ulvophyceae</taxon>
        <taxon>TCBD clade</taxon>
        <taxon>Bryopsidales</taxon>
        <taxon>Ostreobineae</taxon>
        <taxon>Ostreobiaceae</taxon>
        <taxon>Ostreobium</taxon>
    </lineage>
</organism>
<evidence type="ECO:0000313" key="5">
    <source>
        <dbReference type="Proteomes" id="UP000708148"/>
    </source>
</evidence>
<dbReference type="SUPFAM" id="SSF75304">
    <property type="entry name" value="Amidase signature (AS) enzymes"/>
    <property type="match status" value="1"/>
</dbReference>
<dbReference type="Proteomes" id="UP000708148">
    <property type="component" value="Unassembled WGS sequence"/>
</dbReference>
<dbReference type="InterPro" id="IPR036928">
    <property type="entry name" value="AS_sf"/>
</dbReference>
<dbReference type="NCBIfam" id="NF006169">
    <property type="entry name" value="PRK08310.1"/>
    <property type="match status" value="1"/>
</dbReference>
<feature type="region of interest" description="Disordered" evidence="2">
    <location>
        <begin position="176"/>
        <end position="196"/>
    </location>
</feature>
<dbReference type="Gene3D" id="3.90.1300.10">
    <property type="entry name" value="Amidase signature (AS) domain"/>
    <property type="match status" value="1"/>
</dbReference>
<name>A0A8S1IVE7_9CHLO</name>
<dbReference type="PROSITE" id="PS00571">
    <property type="entry name" value="AMIDASES"/>
    <property type="match status" value="1"/>
</dbReference>
<dbReference type="PANTHER" id="PTHR46310:SF7">
    <property type="entry name" value="AMIDASE 1"/>
    <property type="match status" value="1"/>
</dbReference>
<reference evidence="4" key="1">
    <citation type="submission" date="2020-12" db="EMBL/GenBank/DDBJ databases">
        <authorList>
            <person name="Iha C."/>
        </authorList>
    </citation>
    <scope>NUCLEOTIDE SEQUENCE</scope>
</reference>
<sequence length="636" mass="66629">MCSVQRHFPIQPSTFPTFRQSPTLAVSLSIATCLRARRSPSVDDCRMEDFPSIVPPGAFDTVGADTHVCAPPKRAAGAARAFGERELAEGAAPCGSQLPVAVGVPIRSVLLSCGLGLPSAALQIEDAGSILPPKCHASKTGVPTILRVSLPNPPGSGQKRGGGILQRGALVGAVPRLPSDGRMRPLERPVSPHPAAARSPLIHQAAPLGRPWVSSAARAVRMAGGASRGLSAMATSVKDCGAFIDRAVTLTGAQAGPLAGLTFAVKDLFDVKGFVTGFGNPTWKETHGPAEETAPPVQMLVDAGAHMVGKVHMDELAYSLNGENVHYGTPTNPAAPGRVPGGSSSGSAVAVANNEVDFSLGSDTAGSVRVPASYNGIFGFRPTHGRISLDAARPLAPSYDTCGWFARDAALLERVGKVLLGSGNTPQRKLRRWLWAIDGFAHAQPTTSQKLQDDIESAAPAIVSVLGDVEKITVASMTEDDDLSQWITTFRVLQGREAWECHGEWIKSAKPTFGPGTRERFEMTSKISAEEVAAAAVSQQRIREHLDRLLGEDGALFLPTAPGPAPLCNTPLRELDAFRKELLTLSSIASIGGLPQVSLPLSKVDGFPVGLGVIGPKGSDEGLLDLTKSLMEAFAD</sequence>
<feature type="domain" description="Amidase" evidence="3">
    <location>
        <begin position="509"/>
        <end position="624"/>
    </location>
</feature>
<dbReference type="AlphaFoldDB" id="A0A8S1IVE7"/>
<gene>
    <name evidence="4" type="ORF">OSTQU699_LOCUS3173</name>
</gene>